<dbReference type="SUPFAM" id="SSF53474">
    <property type="entry name" value="alpha/beta-Hydrolases"/>
    <property type="match status" value="1"/>
</dbReference>
<dbReference type="RefSeq" id="WP_130614382.1">
    <property type="nucleotide sequence ID" value="NZ_AP019400.1"/>
</dbReference>
<dbReference type="PANTHER" id="PTHR42977:SF1">
    <property type="entry name" value="BLR6576 PROTEIN"/>
    <property type="match status" value="1"/>
</dbReference>
<name>A0A3T1DBV2_9BACL</name>
<proteinExistence type="predicted"/>
<reference evidence="2 3" key="1">
    <citation type="submission" date="2019-01" db="EMBL/GenBank/DDBJ databases">
        <title>Complete genome sequence of Cohnella hallensis HS21 isolated from Korean fir (Abies koreana) rhizospheric soil.</title>
        <authorList>
            <person name="Jiang L."/>
            <person name="Kang S.W."/>
            <person name="Kim S."/>
            <person name="Jung J."/>
            <person name="Kim C.Y."/>
            <person name="Kim D.H."/>
            <person name="Kim S.W."/>
            <person name="Lee J."/>
        </authorList>
    </citation>
    <scope>NUCLEOTIDE SEQUENCE [LARGE SCALE GENOMIC DNA]</scope>
    <source>
        <strain evidence="2 3">HS21</strain>
    </source>
</reference>
<feature type="domain" description="AB hydrolase-1" evidence="1">
    <location>
        <begin position="25"/>
        <end position="267"/>
    </location>
</feature>
<dbReference type="EMBL" id="AP019400">
    <property type="protein sequence ID" value="BBI35582.1"/>
    <property type="molecule type" value="Genomic_DNA"/>
</dbReference>
<evidence type="ECO:0000313" key="3">
    <source>
        <dbReference type="Proteomes" id="UP000289856"/>
    </source>
</evidence>
<dbReference type="InterPro" id="IPR000073">
    <property type="entry name" value="AB_hydrolase_1"/>
</dbReference>
<dbReference type="AlphaFoldDB" id="A0A3T1DBV2"/>
<dbReference type="OrthoDB" id="9797695at2"/>
<dbReference type="KEGG" id="cohn:KCTCHS21_49810"/>
<dbReference type="Gene3D" id="3.40.50.1820">
    <property type="entry name" value="alpha/beta hydrolase"/>
    <property type="match status" value="1"/>
</dbReference>
<dbReference type="PANTHER" id="PTHR42977">
    <property type="entry name" value="HYDROLASE-RELATED"/>
    <property type="match status" value="1"/>
</dbReference>
<evidence type="ECO:0000313" key="2">
    <source>
        <dbReference type="EMBL" id="BBI35582.1"/>
    </source>
</evidence>
<dbReference type="InterPro" id="IPR029058">
    <property type="entry name" value="AB_hydrolase_fold"/>
</dbReference>
<gene>
    <name evidence="2" type="ORF">KCTCHS21_49810</name>
</gene>
<dbReference type="Proteomes" id="UP000289856">
    <property type="component" value="Chromosome"/>
</dbReference>
<dbReference type="GO" id="GO:0004301">
    <property type="term" value="F:epoxide hydrolase activity"/>
    <property type="evidence" value="ECO:0007669"/>
    <property type="project" value="TreeGrafter"/>
</dbReference>
<keyword evidence="3" id="KW-1185">Reference proteome</keyword>
<sequence length="284" mass="32765">MTTYHSLEIEGLQVFYRKAGNPDKPVILLLHGFPSASHMFRELIPVLEKDYYLIAPDYPGFGNSSSPDRDNFKYTFDKITEIMEAFINQLGITKYALYVFDYGAPIGFRLAMRRPENVTAIISQNGNVYREGLGEKWADREEYWRNPTQEKRDSYRTAFAPETIKSQYIDGTKENQVSPDGYTLDIAYMSRPGNDEKQLDLIFDYQTNVKMYEEFQKYLQEYQPPFLAAWGKNDVSFIPEGAKAFKKDLPKAGIHLLDTGHFALETHAKEIGELMLIFLKKNGI</sequence>
<protein>
    <submittedName>
        <fullName evidence="2">Alpha/beta hydrolase</fullName>
    </submittedName>
</protein>
<dbReference type="Pfam" id="PF00561">
    <property type="entry name" value="Abhydrolase_1"/>
    <property type="match status" value="1"/>
</dbReference>
<organism evidence="2 3">
    <name type="scientific">Cohnella abietis</name>
    <dbReference type="NCBI Taxonomy" id="2507935"/>
    <lineage>
        <taxon>Bacteria</taxon>
        <taxon>Bacillati</taxon>
        <taxon>Bacillota</taxon>
        <taxon>Bacilli</taxon>
        <taxon>Bacillales</taxon>
        <taxon>Paenibacillaceae</taxon>
        <taxon>Cohnella</taxon>
    </lineage>
</organism>
<accession>A0A3T1DBV2</accession>
<dbReference type="InterPro" id="IPR000639">
    <property type="entry name" value="Epox_hydrolase-like"/>
</dbReference>
<keyword evidence="2" id="KW-0378">Hydrolase</keyword>
<dbReference type="PRINTS" id="PR00412">
    <property type="entry name" value="EPOXHYDRLASE"/>
</dbReference>
<evidence type="ECO:0000259" key="1">
    <source>
        <dbReference type="Pfam" id="PF00561"/>
    </source>
</evidence>
<dbReference type="InterPro" id="IPR051340">
    <property type="entry name" value="Haloalkane_dehalogenase"/>
</dbReference>